<dbReference type="AlphaFoldDB" id="A0A8T0I2Z2"/>
<keyword evidence="2" id="KW-1185">Reference proteome</keyword>
<accession>A0A8T0I2Z2</accession>
<gene>
    <name evidence="1" type="ORF">KC19_5G159900</name>
</gene>
<name>A0A8T0I2Z2_CERPU</name>
<protein>
    <submittedName>
        <fullName evidence="1">Uncharacterized protein</fullName>
    </submittedName>
</protein>
<evidence type="ECO:0000313" key="1">
    <source>
        <dbReference type="EMBL" id="KAG0577486.1"/>
    </source>
</evidence>
<sequence length="107" mass="11986">MAQQHVTGKPDVLLEASGLMVKEKRGMNNSVVDLVKNINFILLNRVVMCTSLTSFVRNGSPPLLTISGALNVQYLLQRQASSQSLTSELFQFHSYRNTGSERDMVQW</sequence>
<comment type="caution">
    <text evidence="1">The sequence shown here is derived from an EMBL/GenBank/DDBJ whole genome shotgun (WGS) entry which is preliminary data.</text>
</comment>
<proteinExistence type="predicted"/>
<dbReference type="Proteomes" id="UP000822688">
    <property type="component" value="Chromosome 5"/>
</dbReference>
<evidence type="ECO:0000313" key="2">
    <source>
        <dbReference type="Proteomes" id="UP000822688"/>
    </source>
</evidence>
<reference evidence="1" key="1">
    <citation type="submission" date="2020-06" db="EMBL/GenBank/DDBJ databases">
        <title>WGS assembly of Ceratodon purpureus strain R40.</title>
        <authorList>
            <person name="Carey S.B."/>
            <person name="Jenkins J."/>
            <person name="Shu S."/>
            <person name="Lovell J.T."/>
            <person name="Sreedasyam A."/>
            <person name="Maumus F."/>
            <person name="Tiley G.P."/>
            <person name="Fernandez-Pozo N."/>
            <person name="Barry K."/>
            <person name="Chen C."/>
            <person name="Wang M."/>
            <person name="Lipzen A."/>
            <person name="Daum C."/>
            <person name="Saski C.A."/>
            <person name="Payton A.C."/>
            <person name="Mcbreen J.C."/>
            <person name="Conrad R.E."/>
            <person name="Kollar L.M."/>
            <person name="Olsson S."/>
            <person name="Huttunen S."/>
            <person name="Landis J.B."/>
            <person name="Wickett N.J."/>
            <person name="Johnson M.G."/>
            <person name="Rensing S.A."/>
            <person name="Grimwood J."/>
            <person name="Schmutz J."/>
            <person name="Mcdaniel S.F."/>
        </authorList>
    </citation>
    <scope>NUCLEOTIDE SEQUENCE</scope>
    <source>
        <strain evidence="1">R40</strain>
    </source>
</reference>
<dbReference type="EMBL" id="CM026425">
    <property type="protein sequence ID" value="KAG0577486.1"/>
    <property type="molecule type" value="Genomic_DNA"/>
</dbReference>
<organism evidence="1 2">
    <name type="scientific">Ceratodon purpureus</name>
    <name type="common">Fire moss</name>
    <name type="synonym">Dicranum purpureum</name>
    <dbReference type="NCBI Taxonomy" id="3225"/>
    <lineage>
        <taxon>Eukaryota</taxon>
        <taxon>Viridiplantae</taxon>
        <taxon>Streptophyta</taxon>
        <taxon>Embryophyta</taxon>
        <taxon>Bryophyta</taxon>
        <taxon>Bryophytina</taxon>
        <taxon>Bryopsida</taxon>
        <taxon>Dicranidae</taxon>
        <taxon>Pseudoditrichales</taxon>
        <taxon>Ditrichaceae</taxon>
        <taxon>Ceratodon</taxon>
    </lineage>
</organism>